<dbReference type="Proteomes" id="UP000009134">
    <property type="component" value="Plasmid pNL2"/>
</dbReference>
<dbReference type="HOGENOM" id="CLU_009600_0_3_5"/>
<evidence type="ECO:0000259" key="1">
    <source>
        <dbReference type="Pfam" id="PF01425"/>
    </source>
</evidence>
<gene>
    <name evidence="2" type="ordered locus">Saro_3815</name>
</gene>
<dbReference type="Gene3D" id="3.90.1300.10">
    <property type="entry name" value="Amidase signature (AS) domain"/>
    <property type="match status" value="2"/>
</dbReference>
<dbReference type="PANTHER" id="PTHR11895:SF151">
    <property type="entry name" value="GLUTAMYL-TRNA(GLN) AMIDOTRANSFERASE SUBUNIT A"/>
    <property type="match status" value="1"/>
</dbReference>
<dbReference type="AlphaFoldDB" id="A4XFG3"/>
<dbReference type="InterPro" id="IPR020556">
    <property type="entry name" value="Amidase_CS"/>
</dbReference>
<dbReference type="eggNOG" id="COG0154">
    <property type="taxonomic scope" value="Bacteria"/>
</dbReference>
<sequence length="408" mass="41588">MGRVEQESGMQGDAAAGVTTEADRFGALVRPCDLGKGTLRVAIKDCIDIAGWQTRQGSAVLADVPPAIANAEVVTCILSDPRWRIIGKARMHEFAYGVSGLNPACGTPINPFWPDRIPGGSSSGSAVAVASGLADVAIGTDTGGSVRMPAACCGVIGFKPTFGLVSRRGAHPAKSSLDCIGIFAREMGLVEAMMETIAPGFVPATLSRSPTLGLVTPGTSNGIAGYLAAAIAGAGIANRSTALDGMEAAFAAGMTIIGRETWAALAPFVSHPGMGDDVRTRLMRASALTDEDLGAAEDVRAAFRDGVDAALEGVDALVLPTLPVVPPLLSEAEDAAALLPLTRLVRPFNLSGHPAIALPLRAAHGVPVSLQLVGRHGGDAALCAVAAYVIQRLGAAGLYGNPGTDREN</sequence>
<protein>
    <submittedName>
        <fullName evidence="2">Amidase</fullName>
    </submittedName>
</protein>
<dbReference type="PROSITE" id="PS00571">
    <property type="entry name" value="AMIDASES"/>
    <property type="match status" value="1"/>
</dbReference>
<dbReference type="GO" id="GO:0003824">
    <property type="term" value="F:catalytic activity"/>
    <property type="evidence" value="ECO:0007669"/>
    <property type="project" value="InterPro"/>
</dbReference>
<keyword evidence="2" id="KW-0614">Plasmid</keyword>
<feature type="domain" description="Amidase" evidence="1">
    <location>
        <begin position="249"/>
        <end position="383"/>
    </location>
</feature>
<evidence type="ECO:0000313" key="2">
    <source>
        <dbReference type="EMBL" id="ABP64674.1"/>
    </source>
</evidence>
<proteinExistence type="predicted"/>
<accession>A4XFG3</accession>
<dbReference type="SUPFAM" id="SSF75304">
    <property type="entry name" value="Amidase signature (AS) enzymes"/>
    <property type="match status" value="1"/>
</dbReference>
<dbReference type="KEGG" id="nar:Saro_3815"/>
<dbReference type="PANTHER" id="PTHR11895">
    <property type="entry name" value="TRANSAMIDASE"/>
    <property type="match status" value="1"/>
</dbReference>
<dbReference type="Pfam" id="PF01425">
    <property type="entry name" value="Amidase"/>
    <property type="match status" value="2"/>
</dbReference>
<dbReference type="InterPro" id="IPR036928">
    <property type="entry name" value="AS_sf"/>
</dbReference>
<geneLocation type="plasmid" evidence="2 3">
    <name>pNL2</name>
</geneLocation>
<reference evidence="2 3" key="1">
    <citation type="submission" date="2007-04" db="EMBL/GenBank/DDBJ databases">
        <title>Complete sequence of plasmid pNL2 of Novosphingobium aromaticivorans DSM 12444.</title>
        <authorList>
            <consortium name="US DOE Joint Genome Institute"/>
            <person name="Copeland A."/>
            <person name="Lucas S."/>
            <person name="Lapidus A."/>
            <person name="Barry K."/>
            <person name="Detter J.C."/>
            <person name="Glavina del Rio T."/>
            <person name="Hammon N."/>
            <person name="Israni S."/>
            <person name="Dalin E."/>
            <person name="Tice H."/>
            <person name="Pitluck S."/>
            <person name="Chertkov O."/>
            <person name="Han C."/>
            <person name="Thomson S."/>
            <person name="Schmutz J."/>
            <person name="Larimer F."/>
            <person name="Land M."/>
            <person name="Kyrpides N."/>
            <person name="Ivanova N."/>
            <person name="Fredrickson J."/>
            <person name="Romine M.F."/>
            <person name="Richardson P."/>
        </authorList>
    </citation>
    <scope>NUCLEOTIDE SEQUENCE [LARGE SCALE GENOMIC DNA]</scope>
    <source>
        <strain evidence="3">ATCC 700278 / DSM 12444 / CCUG 56034 / CIP 105152 / NBRC 16084 / F199</strain>
        <plasmid evidence="2 3">pNL2</plasmid>
    </source>
</reference>
<keyword evidence="3" id="KW-1185">Reference proteome</keyword>
<feature type="domain" description="Amidase" evidence="1">
    <location>
        <begin position="41"/>
        <end position="197"/>
    </location>
</feature>
<dbReference type="InterPro" id="IPR000120">
    <property type="entry name" value="Amidase"/>
</dbReference>
<dbReference type="EMBL" id="CP000677">
    <property type="protein sequence ID" value="ABP64674.1"/>
    <property type="molecule type" value="Genomic_DNA"/>
</dbReference>
<evidence type="ECO:0000313" key="3">
    <source>
        <dbReference type="Proteomes" id="UP000009134"/>
    </source>
</evidence>
<dbReference type="InterPro" id="IPR023631">
    <property type="entry name" value="Amidase_dom"/>
</dbReference>
<organism evidence="2 3">
    <name type="scientific">Novosphingobium aromaticivorans (strain ATCC 700278 / DSM 12444 / CCUG 56034 / CIP 105152 / NBRC 16084 / F199)</name>
    <dbReference type="NCBI Taxonomy" id="279238"/>
    <lineage>
        <taxon>Bacteria</taxon>
        <taxon>Pseudomonadati</taxon>
        <taxon>Pseudomonadota</taxon>
        <taxon>Alphaproteobacteria</taxon>
        <taxon>Sphingomonadales</taxon>
        <taxon>Sphingomonadaceae</taxon>
        <taxon>Novosphingobium</taxon>
    </lineage>
</organism>
<name>A4XFG3_NOVAD</name>